<sequence>MATKAGTQMFAIPRRYSHFVFSVIQSGMTCAVAAAIASLPLTGAAVFLRHWLQSWLLSWTVMLPVVLVAAPAIRRLTHFLTQEES</sequence>
<feature type="transmembrane region" description="Helical" evidence="1">
    <location>
        <begin position="20"/>
        <end position="48"/>
    </location>
</feature>
<dbReference type="EMBL" id="CP000301">
    <property type="protein sequence ID" value="ABD85986.1"/>
    <property type="molecule type" value="Genomic_DNA"/>
</dbReference>
<keyword evidence="1" id="KW-0812">Transmembrane</keyword>
<keyword evidence="1" id="KW-1133">Transmembrane helix</keyword>
<dbReference type="Pfam" id="PF11391">
    <property type="entry name" value="DUF2798"/>
    <property type="match status" value="1"/>
</dbReference>
<evidence type="ECO:0008006" key="3">
    <source>
        <dbReference type="Google" id="ProtNLM"/>
    </source>
</evidence>
<accession>Q21CA0</accession>
<evidence type="ECO:0000256" key="1">
    <source>
        <dbReference type="SAM" id="Phobius"/>
    </source>
</evidence>
<dbReference type="KEGG" id="rpc:RPC_0411"/>
<protein>
    <recommendedName>
        <fullName evidence="3">GNAT family acetyltransferase</fullName>
    </recommendedName>
</protein>
<dbReference type="HOGENOM" id="CLU_173298_1_0_5"/>
<evidence type="ECO:0000313" key="2">
    <source>
        <dbReference type="EMBL" id="ABD85986.1"/>
    </source>
</evidence>
<proteinExistence type="predicted"/>
<dbReference type="eggNOG" id="ENOG5032ZWG">
    <property type="taxonomic scope" value="Bacteria"/>
</dbReference>
<reference evidence="2" key="1">
    <citation type="submission" date="2006-03" db="EMBL/GenBank/DDBJ databases">
        <title>Complete sequence of Rhodopseudomonas palustris BisB18.</title>
        <authorList>
            <consortium name="US DOE Joint Genome Institute"/>
            <person name="Copeland A."/>
            <person name="Lucas S."/>
            <person name="Lapidus A."/>
            <person name="Barry K."/>
            <person name="Detter J.C."/>
            <person name="Glavina del Rio T."/>
            <person name="Hammon N."/>
            <person name="Israni S."/>
            <person name="Dalin E."/>
            <person name="Tice H."/>
            <person name="Pitluck S."/>
            <person name="Chain P."/>
            <person name="Malfatti S."/>
            <person name="Shin M."/>
            <person name="Vergez L."/>
            <person name="Schmutz J."/>
            <person name="Larimer F."/>
            <person name="Land M."/>
            <person name="Hauser L."/>
            <person name="Pelletier D.A."/>
            <person name="Kyrpides N."/>
            <person name="Anderson I."/>
            <person name="Oda Y."/>
            <person name="Harwood C.S."/>
            <person name="Richardson P."/>
        </authorList>
    </citation>
    <scope>NUCLEOTIDE SEQUENCE [LARGE SCALE GENOMIC DNA]</scope>
    <source>
        <strain evidence="2">BisB18</strain>
    </source>
</reference>
<organism evidence="2">
    <name type="scientific">Rhodopseudomonas palustris (strain BisB18)</name>
    <dbReference type="NCBI Taxonomy" id="316056"/>
    <lineage>
        <taxon>Bacteria</taxon>
        <taxon>Pseudomonadati</taxon>
        <taxon>Pseudomonadota</taxon>
        <taxon>Alphaproteobacteria</taxon>
        <taxon>Hyphomicrobiales</taxon>
        <taxon>Nitrobacteraceae</taxon>
        <taxon>Rhodopseudomonas</taxon>
    </lineage>
</organism>
<keyword evidence="1" id="KW-0472">Membrane</keyword>
<gene>
    <name evidence="2" type="ordered locus">RPC_0411</name>
</gene>
<dbReference type="AlphaFoldDB" id="Q21CA0"/>
<feature type="transmembrane region" description="Helical" evidence="1">
    <location>
        <begin position="54"/>
        <end position="73"/>
    </location>
</feature>
<name>Q21CA0_RHOPB</name>
<dbReference type="InterPro" id="IPR021529">
    <property type="entry name" value="DUF2798"/>
</dbReference>